<dbReference type="Pfam" id="PF07992">
    <property type="entry name" value="Pyr_redox_2"/>
    <property type="match status" value="1"/>
</dbReference>
<dbReference type="STRING" id="1555112.LIP_1335"/>
<evidence type="ECO:0000259" key="1">
    <source>
        <dbReference type="Pfam" id="PF07992"/>
    </source>
</evidence>
<sequence length="379" mass="41807">MQRVVVLGGGTGGTMVANLLGRRLRHEVEAGRLDLVQVVESPLHTYQPGFLYMAFGLAPLDHYQRDQRSLLLPSVRLEVDRAVAIDPDAGRIHTLSGRAIGYDFLVLATGAVPTPSAVPGMAEGAHGFYTGQDALRLRDALATFERGRILLTVDVPHKCPVAPLEMTLTLDDYFRRLGRREQVELVYTYPIGRLHSLASVADWVGGLFEERGIRSETFFNLEAVEPGTQKVRSLEGTEYDYDLLISVPPHRGAQVIQTSELGDADGFVPTHRETLQALDHPNIYVLGDATNLPVSKAGSTAHYQADVVAENLVANLAGKPAPFRYDGKVFCFIEAGEEAASYITFNYRQPPRPARPSPVLHWFKVAYNEIYWLSARGVL</sequence>
<dbReference type="PANTHER" id="PTHR43755:SF1">
    <property type="entry name" value="FAD-DEPENDENT PYRIDINE NUCLEOTIDE-DISULPHIDE OXIDOREDUCTASE"/>
    <property type="match status" value="1"/>
</dbReference>
<evidence type="ECO:0000313" key="2">
    <source>
        <dbReference type="EMBL" id="BAS27186.1"/>
    </source>
</evidence>
<gene>
    <name evidence="2" type="ORF">LIP_1335</name>
</gene>
<dbReference type="KEGG" id="lpil:LIP_1335"/>
<dbReference type="GO" id="GO:0016491">
    <property type="term" value="F:oxidoreductase activity"/>
    <property type="evidence" value="ECO:0007669"/>
    <property type="project" value="InterPro"/>
</dbReference>
<dbReference type="PANTHER" id="PTHR43755">
    <property type="match status" value="1"/>
</dbReference>
<dbReference type="PATRIC" id="fig|1555112.3.peg.1375"/>
<dbReference type="InterPro" id="IPR036188">
    <property type="entry name" value="FAD/NAD-bd_sf"/>
</dbReference>
<dbReference type="AlphaFoldDB" id="A0A0K2SJ92"/>
<dbReference type="InterPro" id="IPR023753">
    <property type="entry name" value="FAD/NAD-binding_dom"/>
</dbReference>
<dbReference type="SUPFAM" id="SSF51905">
    <property type="entry name" value="FAD/NAD(P)-binding domain"/>
    <property type="match status" value="2"/>
</dbReference>
<dbReference type="RefSeq" id="WP_068135705.1">
    <property type="nucleotide sequence ID" value="NZ_AP014924.1"/>
</dbReference>
<evidence type="ECO:0000313" key="3">
    <source>
        <dbReference type="Proteomes" id="UP000065807"/>
    </source>
</evidence>
<name>A0A0K2SJ92_LIMPI</name>
<reference evidence="3" key="2">
    <citation type="journal article" date="2016" name="Int. J. Syst. Evol. Microbiol.">
        <title>Complete genome sequence and cell structure of Limnochorda pilosa, a Gram-negative spore-former within the phylum Firmicutes.</title>
        <authorList>
            <person name="Watanabe M."/>
            <person name="Kojima H."/>
            <person name="Fukui M."/>
        </authorList>
    </citation>
    <scope>NUCLEOTIDE SEQUENCE [LARGE SCALE GENOMIC DNA]</scope>
    <source>
        <strain evidence="3">HC45</strain>
    </source>
</reference>
<proteinExistence type="predicted"/>
<accession>A0A0K2SJ92</accession>
<dbReference type="OrthoDB" id="9781621at2"/>
<protein>
    <submittedName>
        <fullName evidence="2">FAD-dependent pyridine nucleotide-disulfide oxidoreductase</fullName>
    </submittedName>
</protein>
<organism evidence="2 3">
    <name type="scientific">Limnochorda pilosa</name>
    <dbReference type="NCBI Taxonomy" id="1555112"/>
    <lineage>
        <taxon>Bacteria</taxon>
        <taxon>Bacillati</taxon>
        <taxon>Bacillota</taxon>
        <taxon>Limnochordia</taxon>
        <taxon>Limnochordales</taxon>
        <taxon>Limnochordaceae</taxon>
        <taxon>Limnochorda</taxon>
    </lineage>
</organism>
<feature type="domain" description="FAD/NAD(P)-binding" evidence="1">
    <location>
        <begin position="3"/>
        <end position="140"/>
    </location>
</feature>
<dbReference type="Gene3D" id="3.50.50.60">
    <property type="entry name" value="FAD/NAD(P)-binding domain"/>
    <property type="match status" value="2"/>
</dbReference>
<dbReference type="Proteomes" id="UP000065807">
    <property type="component" value="Chromosome"/>
</dbReference>
<reference evidence="3" key="1">
    <citation type="submission" date="2015-07" db="EMBL/GenBank/DDBJ databases">
        <title>Complete genome sequence and phylogenetic analysis of Limnochorda pilosa.</title>
        <authorList>
            <person name="Watanabe M."/>
            <person name="Kojima H."/>
            <person name="Fukui M."/>
        </authorList>
    </citation>
    <scope>NUCLEOTIDE SEQUENCE [LARGE SCALE GENOMIC DNA]</scope>
    <source>
        <strain evidence="3">HC45</strain>
    </source>
</reference>
<keyword evidence="3" id="KW-1185">Reference proteome</keyword>
<dbReference type="InterPro" id="IPR052541">
    <property type="entry name" value="SQRD"/>
</dbReference>
<dbReference type="EMBL" id="AP014924">
    <property type="protein sequence ID" value="BAS27186.1"/>
    <property type="molecule type" value="Genomic_DNA"/>
</dbReference>